<dbReference type="Gene3D" id="2.70.150.10">
    <property type="entry name" value="Calcium-transporting ATPase, cytoplasmic transduction domain A"/>
    <property type="match status" value="1"/>
</dbReference>
<evidence type="ECO:0000256" key="11">
    <source>
        <dbReference type="RuleBase" id="RU362081"/>
    </source>
</evidence>
<dbReference type="Proteomes" id="UP000002072">
    <property type="component" value="Chromosome"/>
</dbReference>
<keyword evidence="7 11" id="KW-0067">ATP-binding</keyword>
<dbReference type="SFLD" id="SFLDG00002">
    <property type="entry name" value="C1.7:_P-type_atpase_like"/>
    <property type="match status" value="1"/>
</dbReference>
<dbReference type="InterPro" id="IPR023298">
    <property type="entry name" value="ATPase_P-typ_TM_dom_sf"/>
</dbReference>
<gene>
    <name evidence="13" type="ordered locus">Smon_0802</name>
</gene>
<sequence>MKREKFNITGMHCTNCSLNITKNIEKLEGIEKVNINLITSKMSVIYDEKIIDVEKIIEIVEKIGYGIEKINNKKNKENIEEIKKDYYIIKLVISIILTVLIMYLSMGHMLGFNKVNNSEIIQIIISISIMYLYKEYYFSGFLALKNNSSNMSSLIAVSTLASFVYSIFNVIKGENNDLYFESIAVILTLVSIGKYIERRIKKNATKSITKMINLTPKKATIIKDGNEIVIDVGDLEIDDEVLIKTGEIISCDGIILEGKAYVNESSITGESKLIEKNVNDEVIASSILEKGYLKVRVNKEANDTIIAKIIELVEEATSSKAPISKLADKISGILVPIIFVFSILTFIFWLVIGNEFSEAINRAISVLVISCPCALGIATPISIMIGNLKGSQMGILFKRAELLEIIKKANIILMDKTGTITKGEPKVIDFISISDDDRVIKYIYSAEKKSEHHLATSVVTYCENLGINTVDIDEFIQVEGRGINAKIKNNELLIGNEKMMLEYNIDLSKYIDDINRYSKQGKTVILASINGSLVAIITIADEIREDVKITIEKLKNKNIRPIMLTGDNIETARYVAKLVGIEEVYAGLLPNEKYDILINLQENNKVIMVGDGINDAPALAKADVGISIGGSTDIAMEISDIVLMKQRLIDIINAINLSKAVIINIKFSLFWAFIYNIMGITLAMGLFVKFGLTLNPMFAAFAMSLSSMCILLNAMTLKLFKGENK</sequence>
<evidence type="ECO:0000313" key="14">
    <source>
        <dbReference type="Proteomes" id="UP000002072"/>
    </source>
</evidence>
<dbReference type="PANTHER" id="PTHR43520">
    <property type="entry name" value="ATP7, ISOFORM B"/>
    <property type="match status" value="1"/>
</dbReference>
<keyword evidence="6 11" id="KW-0547">Nucleotide-binding</keyword>
<dbReference type="PRINTS" id="PR00119">
    <property type="entry name" value="CATATPASE"/>
</dbReference>
<evidence type="ECO:0000256" key="5">
    <source>
        <dbReference type="ARBA" id="ARBA00022723"/>
    </source>
</evidence>
<feature type="domain" description="HMA" evidence="12">
    <location>
        <begin position="2"/>
        <end position="68"/>
    </location>
</feature>
<dbReference type="SUPFAM" id="SSF81653">
    <property type="entry name" value="Calcium ATPase, transduction domain A"/>
    <property type="match status" value="1"/>
</dbReference>
<keyword evidence="8" id="KW-1278">Translocase</keyword>
<proteinExistence type="inferred from homology"/>
<dbReference type="SUPFAM" id="SSF81665">
    <property type="entry name" value="Calcium ATPase, transmembrane domain M"/>
    <property type="match status" value="1"/>
</dbReference>
<evidence type="ECO:0000313" key="13">
    <source>
        <dbReference type="EMBL" id="ACZ01271.1"/>
    </source>
</evidence>
<keyword evidence="5 11" id="KW-0479">Metal-binding</keyword>
<dbReference type="GO" id="GO:0005524">
    <property type="term" value="F:ATP binding"/>
    <property type="evidence" value="ECO:0007669"/>
    <property type="project" value="UniProtKB-UniRule"/>
</dbReference>
<dbReference type="FunFam" id="2.70.150.10:FF:000002">
    <property type="entry name" value="Copper-transporting ATPase 1, putative"/>
    <property type="match status" value="1"/>
</dbReference>
<evidence type="ECO:0000259" key="12">
    <source>
        <dbReference type="PROSITE" id="PS50846"/>
    </source>
</evidence>
<keyword evidence="3" id="KW-0813">Transport</keyword>
<dbReference type="InterPro" id="IPR023214">
    <property type="entry name" value="HAD_sf"/>
</dbReference>
<dbReference type="GO" id="GO:0016887">
    <property type="term" value="F:ATP hydrolysis activity"/>
    <property type="evidence" value="ECO:0007669"/>
    <property type="project" value="InterPro"/>
</dbReference>
<accession>D1AY95</accession>
<evidence type="ECO:0000256" key="9">
    <source>
        <dbReference type="ARBA" id="ARBA00022989"/>
    </source>
</evidence>
<dbReference type="OrthoDB" id="9813266at2"/>
<dbReference type="Pfam" id="PF00403">
    <property type="entry name" value="HMA"/>
    <property type="match status" value="1"/>
</dbReference>
<dbReference type="InterPro" id="IPR044492">
    <property type="entry name" value="P_typ_ATPase_HD_dom"/>
</dbReference>
<dbReference type="InterPro" id="IPR036412">
    <property type="entry name" value="HAD-like_sf"/>
</dbReference>
<dbReference type="Pfam" id="PF00702">
    <property type="entry name" value="Hydrolase"/>
    <property type="match status" value="1"/>
</dbReference>
<feature type="transmembrane region" description="Helical" evidence="11">
    <location>
        <begin position="86"/>
        <end position="104"/>
    </location>
</feature>
<feature type="transmembrane region" description="Helical" evidence="11">
    <location>
        <begin position="154"/>
        <end position="172"/>
    </location>
</feature>
<dbReference type="CDD" id="cd00371">
    <property type="entry name" value="HMA"/>
    <property type="match status" value="1"/>
</dbReference>
<dbReference type="PROSITE" id="PS50846">
    <property type="entry name" value="HMA_2"/>
    <property type="match status" value="1"/>
</dbReference>
<dbReference type="EMBL" id="CP001779">
    <property type="protein sequence ID" value="ACZ01271.1"/>
    <property type="molecule type" value="Genomic_DNA"/>
</dbReference>
<evidence type="ECO:0000256" key="6">
    <source>
        <dbReference type="ARBA" id="ARBA00022741"/>
    </source>
</evidence>
<dbReference type="InterPro" id="IPR018303">
    <property type="entry name" value="ATPase_P-typ_P_site"/>
</dbReference>
<keyword evidence="9 11" id="KW-1133">Transmembrane helix</keyword>
<dbReference type="InterPro" id="IPR008250">
    <property type="entry name" value="ATPase_P-typ_transduc_dom_A_sf"/>
</dbReference>
<dbReference type="PROSITE" id="PS00154">
    <property type="entry name" value="ATPASE_E1_E2"/>
    <property type="match status" value="1"/>
</dbReference>
<dbReference type="KEGG" id="smf:Smon_0802"/>
<dbReference type="AlphaFoldDB" id="D1AY95"/>
<feature type="transmembrane region" description="Helical" evidence="11">
    <location>
        <begin position="669"/>
        <end position="692"/>
    </location>
</feature>
<feature type="transmembrane region" description="Helical" evidence="11">
    <location>
        <begin position="178"/>
        <end position="196"/>
    </location>
</feature>
<dbReference type="InterPro" id="IPR027256">
    <property type="entry name" value="P-typ_ATPase_IB"/>
</dbReference>
<comment type="subcellular location">
    <subcellularLocation>
        <location evidence="11">Cell membrane</location>
    </subcellularLocation>
    <subcellularLocation>
        <location evidence="1">Endomembrane system</location>
        <topology evidence="1">Multi-pass membrane protein</topology>
    </subcellularLocation>
</comment>
<keyword evidence="10 11" id="KW-0472">Membrane</keyword>
<evidence type="ECO:0000256" key="4">
    <source>
        <dbReference type="ARBA" id="ARBA00022692"/>
    </source>
</evidence>
<dbReference type="GO" id="GO:0005886">
    <property type="term" value="C:plasma membrane"/>
    <property type="evidence" value="ECO:0007669"/>
    <property type="project" value="UniProtKB-SubCell"/>
</dbReference>
<keyword evidence="11" id="KW-1003">Cell membrane</keyword>
<dbReference type="GeneID" id="29673673"/>
<evidence type="ECO:0000256" key="8">
    <source>
        <dbReference type="ARBA" id="ARBA00022967"/>
    </source>
</evidence>
<dbReference type="SFLD" id="SFLDF00027">
    <property type="entry name" value="p-type_atpase"/>
    <property type="match status" value="1"/>
</dbReference>
<dbReference type="GO" id="GO:0043682">
    <property type="term" value="F:P-type divalent copper transporter activity"/>
    <property type="evidence" value="ECO:0007669"/>
    <property type="project" value="TreeGrafter"/>
</dbReference>
<evidence type="ECO:0000256" key="7">
    <source>
        <dbReference type="ARBA" id="ARBA00022840"/>
    </source>
</evidence>
<dbReference type="SUPFAM" id="SSF56784">
    <property type="entry name" value="HAD-like"/>
    <property type="match status" value="1"/>
</dbReference>
<dbReference type="RefSeq" id="WP_012858822.1">
    <property type="nucleotide sequence ID" value="NC_013515.1"/>
</dbReference>
<dbReference type="Gene3D" id="3.30.70.100">
    <property type="match status" value="1"/>
</dbReference>
<feature type="transmembrane region" description="Helical" evidence="11">
    <location>
        <begin position="698"/>
        <end position="720"/>
    </location>
</feature>
<reference evidence="13 14" key="1">
    <citation type="journal article" date="2009" name="Stand. Genomic Sci.">
        <title>Complete genome sequence of Streptobacillus moniliformis type strain (9901T).</title>
        <authorList>
            <person name="Nolan M."/>
            <person name="Gronow S."/>
            <person name="Lapidus A."/>
            <person name="Ivanova N."/>
            <person name="Copeland A."/>
            <person name="Lucas S."/>
            <person name="Del Rio T.G."/>
            <person name="Chen F."/>
            <person name="Tice H."/>
            <person name="Pitluck S."/>
            <person name="Cheng J.F."/>
            <person name="Sims D."/>
            <person name="Meincke L."/>
            <person name="Bruce D."/>
            <person name="Goodwin L."/>
            <person name="Brettin T."/>
            <person name="Han C."/>
            <person name="Detter J.C."/>
            <person name="Ovchinikova G."/>
            <person name="Pati A."/>
            <person name="Mavromatis K."/>
            <person name="Mikhailova N."/>
            <person name="Chen A."/>
            <person name="Palaniappan K."/>
            <person name="Land M."/>
            <person name="Hauser L."/>
            <person name="Chang Y.J."/>
            <person name="Jeffries C.D."/>
            <person name="Rohde M."/>
            <person name="Sproer C."/>
            <person name="Goker M."/>
            <person name="Bristow J."/>
            <person name="Eisen J.A."/>
            <person name="Markowitz V."/>
            <person name="Hugenholtz P."/>
            <person name="Kyrpides N.C."/>
            <person name="Klenk H.P."/>
            <person name="Chain P."/>
        </authorList>
    </citation>
    <scope>NUCLEOTIDE SEQUENCE [LARGE SCALE GENOMIC DNA]</scope>
    <source>
        <strain evidence="14">ATCC 14647 / DSM 12112 / NCTC 10651 / 9901</strain>
    </source>
</reference>
<dbReference type="eggNOG" id="COG2217">
    <property type="taxonomic scope" value="Bacteria"/>
</dbReference>
<dbReference type="STRING" id="519441.Smon_0802"/>
<keyword evidence="4 11" id="KW-0812">Transmembrane</keyword>
<dbReference type="InterPro" id="IPR001757">
    <property type="entry name" value="P_typ_ATPase"/>
</dbReference>
<dbReference type="HOGENOM" id="CLU_001771_11_2_0"/>
<dbReference type="GO" id="GO:0005507">
    <property type="term" value="F:copper ion binding"/>
    <property type="evidence" value="ECO:0007669"/>
    <property type="project" value="TreeGrafter"/>
</dbReference>
<dbReference type="InterPro" id="IPR017969">
    <property type="entry name" value="Heavy-metal-associated_CS"/>
</dbReference>
<dbReference type="CDD" id="cd02094">
    <property type="entry name" value="P-type_ATPase_Cu-like"/>
    <property type="match status" value="1"/>
</dbReference>
<dbReference type="Gene3D" id="3.40.50.1000">
    <property type="entry name" value="HAD superfamily/HAD-like"/>
    <property type="match status" value="1"/>
</dbReference>
<evidence type="ECO:0000256" key="1">
    <source>
        <dbReference type="ARBA" id="ARBA00004127"/>
    </source>
</evidence>
<dbReference type="PRINTS" id="PR00943">
    <property type="entry name" value="CUATPASE"/>
</dbReference>
<dbReference type="PROSITE" id="PS01047">
    <property type="entry name" value="HMA_1"/>
    <property type="match status" value="1"/>
</dbReference>
<dbReference type="InterPro" id="IPR006121">
    <property type="entry name" value="HMA_dom"/>
</dbReference>
<dbReference type="SUPFAM" id="SSF55008">
    <property type="entry name" value="HMA, heavy metal-associated domain"/>
    <property type="match status" value="1"/>
</dbReference>
<name>D1AY95_STRM9</name>
<dbReference type="NCBIfam" id="TIGR01511">
    <property type="entry name" value="ATPase-IB1_Cu"/>
    <property type="match status" value="1"/>
</dbReference>
<protein>
    <submittedName>
        <fullName evidence="13">Heavy metal translocating P-type ATPase</fullName>
    </submittedName>
</protein>
<evidence type="ECO:0000256" key="10">
    <source>
        <dbReference type="ARBA" id="ARBA00023136"/>
    </source>
</evidence>
<dbReference type="FunFam" id="3.30.70.100:FF:000001">
    <property type="entry name" value="ATPase copper transporting beta"/>
    <property type="match status" value="1"/>
</dbReference>
<keyword evidence="14" id="KW-1185">Reference proteome</keyword>
<dbReference type="GO" id="GO:0055070">
    <property type="term" value="P:copper ion homeostasis"/>
    <property type="evidence" value="ECO:0007669"/>
    <property type="project" value="TreeGrafter"/>
</dbReference>
<feature type="transmembrane region" description="Helical" evidence="11">
    <location>
        <begin position="116"/>
        <end position="133"/>
    </location>
</feature>
<evidence type="ECO:0000256" key="3">
    <source>
        <dbReference type="ARBA" id="ARBA00022448"/>
    </source>
</evidence>
<feature type="transmembrane region" description="Helical" evidence="11">
    <location>
        <begin position="330"/>
        <end position="352"/>
    </location>
</feature>
<dbReference type="Pfam" id="PF00122">
    <property type="entry name" value="E1-E2_ATPase"/>
    <property type="match status" value="1"/>
</dbReference>
<dbReference type="NCBIfam" id="TIGR01525">
    <property type="entry name" value="ATPase-IB_hvy"/>
    <property type="match status" value="1"/>
</dbReference>
<dbReference type="PANTHER" id="PTHR43520:SF8">
    <property type="entry name" value="P-TYPE CU(+) TRANSPORTER"/>
    <property type="match status" value="1"/>
</dbReference>
<dbReference type="InterPro" id="IPR059000">
    <property type="entry name" value="ATPase_P-type_domA"/>
</dbReference>
<dbReference type="Gene3D" id="3.40.1110.10">
    <property type="entry name" value="Calcium-transporting ATPase, cytoplasmic domain N"/>
    <property type="match status" value="1"/>
</dbReference>
<organism evidence="13 14">
    <name type="scientific">Streptobacillus moniliformis (strain ATCC 14647 / DSM 12112 / NCTC 10651 / 9901)</name>
    <dbReference type="NCBI Taxonomy" id="519441"/>
    <lineage>
        <taxon>Bacteria</taxon>
        <taxon>Fusobacteriati</taxon>
        <taxon>Fusobacteriota</taxon>
        <taxon>Fusobacteriia</taxon>
        <taxon>Fusobacteriales</taxon>
        <taxon>Leptotrichiaceae</taxon>
        <taxon>Streptobacillus</taxon>
    </lineage>
</organism>
<feature type="transmembrane region" description="Helical" evidence="11">
    <location>
        <begin position="364"/>
        <end position="388"/>
    </location>
</feature>
<dbReference type="InterPro" id="IPR023299">
    <property type="entry name" value="ATPase_P-typ_cyto_dom_N"/>
</dbReference>
<comment type="similarity">
    <text evidence="2 11">Belongs to the cation transport ATPase (P-type) (TC 3.A.3) family. Type IB subfamily.</text>
</comment>
<dbReference type="NCBIfam" id="TIGR01494">
    <property type="entry name" value="ATPase_P-type"/>
    <property type="match status" value="1"/>
</dbReference>
<evidence type="ECO:0000256" key="2">
    <source>
        <dbReference type="ARBA" id="ARBA00006024"/>
    </source>
</evidence>
<dbReference type="GO" id="GO:0012505">
    <property type="term" value="C:endomembrane system"/>
    <property type="evidence" value="ECO:0007669"/>
    <property type="project" value="UniProtKB-SubCell"/>
</dbReference>
<dbReference type="InterPro" id="IPR036163">
    <property type="entry name" value="HMA_dom_sf"/>
</dbReference>
<dbReference type="SFLD" id="SFLDS00003">
    <property type="entry name" value="Haloacid_Dehalogenase"/>
    <property type="match status" value="1"/>
</dbReference>